<name>A0A5J9VUK7_9POAL</name>
<evidence type="ECO:0000313" key="8">
    <source>
        <dbReference type="EMBL" id="TVU39321.1"/>
    </source>
</evidence>
<dbReference type="Gene3D" id="3.40.50.300">
    <property type="entry name" value="P-loop containing nucleotide triphosphate hydrolases"/>
    <property type="match status" value="1"/>
</dbReference>
<dbReference type="InterPro" id="IPR002182">
    <property type="entry name" value="NB-ARC"/>
</dbReference>
<keyword evidence="4" id="KW-0547">Nucleotide-binding</keyword>
<evidence type="ECO:0000256" key="4">
    <source>
        <dbReference type="ARBA" id="ARBA00022741"/>
    </source>
</evidence>
<keyword evidence="2" id="KW-0433">Leucine-rich repeat</keyword>
<evidence type="ECO:0000256" key="2">
    <source>
        <dbReference type="ARBA" id="ARBA00022614"/>
    </source>
</evidence>
<evidence type="ECO:0000256" key="1">
    <source>
        <dbReference type="ARBA" id="ARBA00008894"/>
    </source>
</evidence>
<dbReference type="InterPro" id="IPR038005">
    <property type="entry name" value="RX-like_CC"/>
</dbReference>
<feature type="domain" description="NB-ARC" evidence="6">
    <location>
        <begin position="211"/>
        <end position="374"/>
    </location>
</feature>
<organism evidence="8 9">
    <name type="scientific">Eragrostis curvula</name>
    <name type="common">weeping love grass</name>
    <dbReference type="NCBI Taxonomy" id="38414"/>
    <lineage>
        <taxon>Eukaryota</taxon>
        <taxon>Viridiplantae</taxon>
        <taxon>Streptophyta</taxon>
        <taxon>Embryophyta</taxon>
        <taxon>Tracheophyta</taxon>
        <taxon>Spermatophyta</taxon>
        <taxon>Magnoliopsida</taxon>
        <taxon>Liliopsida</taxon>
        <taxon>Poales</taxon>
        <taxon>Poaceae</taxon>
        <taxon>PACMAD clade</taxon>
        <taxon>Chloridoideae</taxon>
        <taxon>Eragrostideae</taxon>
        <taxon>Eragrostidinae</taxon>
        <taxon>Eragrostis</taxon>
    </lineage>
</organism>
<dbReference type="Proteomes" id="UP000324897">
    <property type="component" value="Chromosome 4"/>
</dbReference>
<feature type="non-terminal residue" evidence="8">
    <location>
        <position position="1"/>
    </location>
</feature>
<comment type="similarity">
    <text evidence="1">Belongs to the disease resistance NB-LRR family.</text>
</comment>
<gene>
    <name evidence="8" type="ORF">EJB05_12734</name>
</gene>
<evidence type="ECO:0000256" key="5">
    <source>
        <dbReference type="ARBA" id="ARBA00022821"/>
    </source>
</evidence>
<dbReference type="Pfam" id="PF00931">
    <property type="entry name" value="NB-ARC"/>
    <property type="match status" value="1"/>
</dbReference>
<evidence type="ECO:0000256" key="3">
    <source>
        <dbReference type="ARBA" id="ARBA00022737"/>
    </source>
</evidence>
<dbReference type="InterPro" id="IPR027417">
    <property type="entry name" value="P-loop_NTPase"/>
</dbReference>
<dbReference type="Gene3D" id="1.20.5.4130">
    <property type="match status" value="1"/>
</dbReference>
<dbReference type="Pfam" id="PF18052">
    <property type="entry name" value="Rx_N"/>
    <property type="match status" value="1"/>
</dbReference>
<feature type="domain" description="Disease resistance N-terminal" evidence="7">
    <location>
        <begin position="36"/>
        <end position="121"/>
    </location>
</feature>
<protein>
    <recommendedName>
        <fullName evidence="10">NB-ARC domain-containing protein</fullName>
    </recommendedName>
</protein>
<dbReference type="Gene3D" id="1.10.8.430">
    <property type="entry name" value="Helical domain of apoptotic protease-activating factors"/>
    <property type="match status" value="1"/>
</dbReference>
<dbReference type="GO" id="GO:0043531">
    <property type="term" value="F:ADP binding"/>
    <property type="evidence" value="ECO:0007669"/>
    <property type="project" value="InterPro"/>
</dbReference>
<dbReference type="PRINTS" id="PR00364">
    <property type="entry name" value="DISEASERSIST"/>
</dbReference>
<dbReference type="CDD" id="cd14798">
    <property type="entry name" value="RX-CC_like"/>
    <property type="match status" value="1"/>
</dbReference>
<dbReference type="PANTHER" id="PTHR19338:SF69">
    <property type="entry name" value="OS07G0294100 PROTEIN"/>
    <property type="match status" value="1"/>
</dbReference>
<sequence length="464" mass="53102">LIIENPSAHYFYIWTREKEEEEEEEEEEEMEFATGAMGTLLPKLAILLKDEYDLQKSVKEGIVFLQQEMETMQALLKKVSNVPREQLDEQVKIWARDVRELSYNIEDKIDTFMSRVNSLGPTEKHNFSGFIRKCRQSLSKVKAGHKIANDVKGIKGKISEVVERHNRYKVQDIAVERHNRYNIQDVATNHSDVDPRIFAMFQNITNLVGTEKASDDLIKRLSKADNTDKMLKMVGVVGFGRLGKTTLAKVVFDRIKKQFDRSCFVPVGREPNMKTVFKNICTELHLKVEAELAEWQMINRLREFLSEEEKRYLIVLDDVWETSTWQLIKCGLAENNCGSRVITTTRISDVALEVGDVYNMEPLSEENSKKLLYSRIGNGPPNNESAEAVEKILQKCGGVPLSIITIASLLVGKPAEDWSKVYDSIGFGSGVNNGVVENTRKILSFSYYDLPCYLKTQWMRLPLL</sequence>
<reference evidence="8 9" key="1">
    <citation type="journal article" date="2019" name="Sci. Rep.">
        <title>A high-quality genome of Eragrostis curvula grass provides insights into Poaceae evolution and supports new strategies to enhance forage quality.</title>
        <authorList>
            <person name="Carballo J."/>
            <person name="Santos B.A.C.M."/>
            <person name="Zappacosta D."/>
            <person name="Garbus I."/>
            <person name="Selva J.P."/>
            <person name="Gallo C.A."/>
            <person name="Diaz A."/>
            <person name="Albertini E."/>
            <person name="Caccamo M."/>
            <person name="Echenique V."/>
        </authorList>
    </citation>
    <scope>NUCLEOTIDE SEQUENCE [LARGE SCALE GENOMIC DNA]</scope>
    <source>
        <strain evidence="9">cv. Victoria</strain>
        <tissue evidence="8">Leaf</tissue>
    </source>
</reference>
<comment type="caution">
    <text evidence="8">The sequence shown here is derived from an EMBL/GenBank/DDBJ whole genome shotgun (WGS) entry which is preliminary data.</text>
</comment>
<dbReference type="AlphaFoldDB" id="A0A5J9VUK7"/>
<keyword evidence="3" id="KW-0677">Repeat</keyword>
<evidence type="ECO:0000259" key="7">
    <source>
        <dbReference type="Pfam" id="PF18052"/>
    </source>
</evidence>
<dbReference type="PANTHER" id="PTHR19338">
    <property type="entry name" value="TRANSLOCASE OF INNER MITOCHONDRIAL MEMBRANE 13 HOMOLOG"/>
    <property type="match status" value="1"/>
</dbReference>
<dbReference type="SUPFAM" id="SSF52540">
    <property type="entry name" value="P-loop containing nucleoside triphosphate hydrolases"/>
    <property type="match status" value="1"/>
</dbReference>
<dbReference type="EMBL" id="RWGY01000007">
    <property type="protein sequence ID" value="TVU39321.1"/>
    <property type="molecule type" value="Genomic_DNA"/>
</dbReference>
<proteinExistence type="inferred from homology"/>
<evidence type="ECO:0008006" key="10">
    <source>
        <dbReference type="Google" id="ProtNLM"/>
    </source>
</evidence>
<dbReference type="InterPro" id="IPR041118">
    <property type="entry name" value="Rx_N"/>
</dbReference>
<dbReference type="GO" id="GO:0006952">
    <property type="term" value="P:defense response"/>
    <property type="evidence" value="ECO:0007669"/>
    <property type="project" value="UniProtKB-KW"/>
</dbReference>
<keyword evidence="9" id="KW-1185">Reference proteome</keyword>
<dbReference type="InterPro" id="IPR042197">
    <property type="entry name" value="Apaf_helical"/>
</dbReference>
<evidence type="ECO:0000259" key="6">
    <source>
        <dbReference type="Pfam" id="PF00931"/>
    </source>
</evidence>
<keyword evidence="5" id="KW-0611">Plant defense</keyword>
<dbReference type="OrthoDB" id="690251at2759"/>
<accession>A0A5J9VUK7</accession>
<evidence type="ECO:0000313" key="9">
    <source>
        <dbReference type="Proteomes" id="UP000324897"/>
    </source>
</evidence>